<gene>
    <name evidence="1" type="ORF">LAL4801_05732</name>
</gene>
<protein>
    <submittedName>
        <fullName evidence="1">Uncharacterized protein</fullName>
    </submittedName>
</protein>
<dbReference type="Proteomes" id="UP000048926">
    <property type="component" value="Unassembled WGS sequence"/>
</dbReference>
<proteinExistence type="predicted"/>
<sequence length="311" mass="35377">MAYSPREFLGGSDVDYHIDRKIVLATESEYKNLYSWHLKELDDAGNQIGRDQIPWEWSLYFTARNLRLRDFLEVALDDEGKPAAGNASRHIVGELTPGRFAGNELERIPRYSMFGTDRIIEDFSLEIRVTHENRPDETCEAWGGISFDSDVDFSATTEPDLVIFYLFVTPERFVHYSQMIESGAIDQVTLSLKNVPGFYSDWSPSISTYDVKVLVQGDSQEIEIPDGCDIEPPRLGTIRQANIEFLRVREFPQFKKTHSEDSASEDEGILSKIGIQPEPADKDEKLIALLKGVRNVGWVIVGLLAFMLMRM</sequence>
<reference evidence="2" key="1">
    <citation type="submission" date="2015-07" db="EMBL/GenBank/DDBJ databases">
        <authorList>
            <person name="Rodrigo-Torres Lidia"/>
            <person name="Arahal R.David."/>
        </authorList>
    </citation>
    <scope>NUCLEOTIDE SEQUENCE [LARGE SCALE GENOMIC DNA]</scope>
    <source>
        <strain evidence="2">CECT 4801</strain>
    </source>
</reference>
<evidence type="ECO:0000313" key="1">
    <source>
        <dbReference type="EMBL" id="CTQ47270.1"/>
    </source>
</evidence>
<accession>A0A0M6YEN5</accession>
<organism evidence="1 2">
    <name type="scientific">Roseibium aggregatum</name>
    <dbReference type="NCBI Taxonomy" id="187304"/>
    <lineage>
        <taxon>Bacteria</taxon>
        <taxon>Pseudomonadati</taxon>
        <taxon>Pseudomonadota</taxon>
        <taxon>Alphaproteobacteria</taxon>
        <taxon>Hyphomicrobiales</taxon>
        <taxon>Stappiaceae</taxon>
        <taxon>Roseibium</taxon>
    </lineage>
</organism>
<dbReference type="EMBL" id="CXST01000006">
    <property type="protein sequence ID" value="CTQ47270.1"/>
    <property type="molecule type" value="Genomic_DNA"/>
</dbReference>
<keyword evidence="2" id="KW-1185">Reference proteome</keyword>
<name>A0A0M6YEN5_9HYPH</name>
<evidence type="ECO:0000313" key="2">
    <source>
        <dbReference type="Proteomes" id="UP000048926"/>
    </source>
</evidence>
<dbReference type="AlphaFoldDB" id="A0A0M6YEN5"/>